<name>A0A3N6QH05_9CYAN</name>
<proteinExistence type="predicted"/>
<dbReference type="OrthoDB" id="536034at2"/>
<dbReference type="Pfam" id="PF06051">
    <property type="entry name" value="DUF928"/>
    <property type="match status" value="1"/>
</dbReference>
<comment type="caution">
    <text evidence="2">The sequence shown here is derived from an EMBL/GenBank/DDBJ whole genome shotgun (WGS) entry which is preliminary data.</text>
</comment>
<dbReference type="EMBL" id="RCBY01000004">
    <property type="protein sequence ID" value="RQH56531.1"/>
    <property type="molecule type" value="Genomic_DNA"/>
</dbReference>
<dbReference type="Proteomes" id="UP000269154">
    <property type="component" value="Unassembled WGS sequence"/>
</dbReference>
<organism evidence="2 3">
    <name type="scientific">Okeania hirsuta</name>
    <dbReference type="NCBI Taxonomy" id="1458930"/>
    <lineage>
        <taxon>Bacteria</taxon>
        <taxon>Bacillati</taxon>
        <taxon>Cyanobacteriota</taxon>
        <taxon>Cyanophyceae</taxon>
        <taxon>Oscillatoriophycideae</taxon>
        <taxon>Oscillatoriales</taxon>
        <taxon>Microcoleaceae</taxon>
        <taxon>Okeania</taxon>
    </lineage>
</organism>
<evidence type="ECO:0000313" key="3">
    <source>
        <dbReference type="Proteomes" id="UP000269154"/>
    </source>
</evidence>
<dbReference type="AlphaFoldDB" id="A0A3N6QH05"/>
<reference evidence="2 3" key="1">
    <citation type="journal article" date="2018" name="ACS Chem. Biol.">
        <title>Ketoreductase domain dysfunction expands chemodiversity: malyngamide biosynthesis in the cyanobacterium Okeania hirsuta.</title>
        <authorList>
            <person name="Moss N.A."/>
            <person name="Leao T."/>
            <person name="Rankin M."/>
            <person name="McCullough T.M."/>
            <person name="Qu P."/>
            <person name="Korobeynikov A."/>
            <person name="Smith J.L."/>
            <person name="Gerwick L."/>
            <person name="Gerwick W.H."/>
        </authorList>
    </citation>
    <scope>NUCLEOTIDE SEQUENCE [LARGE SCALE GENOMIC DNA]</scope>
    <source>
        <strain evidence="2 3">PAB10Feb10-1</strain>
    </source>
</reference>
<evidence type="ECO:0000313" key="2">
    <source>
        <dbReference type="EMBL" id="RQH56531.1"/>
    </source>
</evidence>
<keyword evidence="3" id="KW-1185">Reference proteome</keyword>
<feature type="region of interest" description="Disordered" evidence="1">
    <location>
        <begin position="46"/>
        <end position="65"/>
    </location>
</feature>
<accession>A0A3N6QH05</accession>
<evidence type="ECO:0000256" key="1">
    <source>
        <dbReference type="SAM" id="MobiDB-lite"/>
    </source>
</evidence>
<gene>
    <name evidence="2" type="ORF">D5R40_01430</name>
</gene>
<dbReference type="InterPro" id="IPR010328">
    <property type="entry name" value="DUF928"/>
</dbReference>
<sequence length="244" mass="26790">MARQNIKFWGLLALATSPIIVTFSGVQLVQAQSTAELLISVEFPSGPQRASSGRTRGGGTRAPESYCTPGQTKLTALMPGDNVGTTVADHPKFFVYVPEHKAESAEFEVFDKSGKSIYLTKLDISETSGIVKLALPKNVSLTTNKEYTWRFAMICDEWDHSANESVEGIVKKVEISSDLENSLKNASPLEQAEIYAKAKIWNETIATVAELRNSYPTEWEELLTSVGLHEIASEPFAPCCQVEE</sequence>
<dbReference type="RefSeq" id="WP_124146333.1">
    <property type="nucleotide sequence ID" value="NZ_CAWOKI010000150.1"/>
</dbReference>
<protein>
    <submittedName>
        <fullName evidence="2">DUF928 domain-containing protein</fullName>
    </submittedName>
</protein>